<reference evidence="2 3" key="1">
    <citation type="submission" date="2019-11" db="EMBL/GenBank/DDBJ databases">
        <title>Type strains purchased from KCTC, JCM and DSMZ.</title>
        <authorList>
            <person name="Lu H."/>
        </authorList>
    </citation>
    <scope>NUCLEOTIDE SEQUENCE [LARGE SCALE GENOMIC DNA]</scope>
    <source>
        <strain evidence="2 3">KCTC 42409</strain>
    </source>
</reference>
<accession>A0A6L6Q0V7</accession>
<dbReference type="EMBL" id="WNLA01000007">
    <property type="protein sequence ID" value="MTW02971.1"/>
    <property type="molecule type" value="Genomic_DNA"/>
</dbReference>
<dbReference type="PANTHER" id="PTHR38038">
    <property type="entry name" value="PENICILLIN-BINDING PROTEIN ACTIVATOR LPOA"/>
    <property type="match status" value="1"/>
</dbReference>
<dbReference type="InterPro" id="IPR007443">
    <property type="entry name" value="LpoA"/>
</dbReference>
<keyword evidence="1" id="KW-0472">Membrane</keyword>
<keyword evidence="2" id="KW-0449">Lipoprotein</keyword>
<dbReference type="CDD" id="cd06339">
    <property type="entry name" value="PBP1_YraM_LppC_lipoprotein-like"/>
    <property type="match status" value="1"/>
</dbReference>
<dbReference type="GO" id="GO:0030234">
    <property type="term" value="F:enzyme regulator activity"/>
    <property type="evidence" value="ECO:0007669"/>
    <property type="project" value="TreeGrafter"/>
</dbReference>
<proteinExistence type="predicted"/>
<dbReference type="GO" id="GO:0009252">
    <property type="term" value="P:peptidoglycan biosynthetic process"/>
    <property type="evidence" value="ECO:0007669"/>
    <property type="project" value="TreeGrafter"/>
</dbReference>
<dbReference type="Proteomes" id="UP000484015">
    <property type="component" value="Unassembled WGS sequence"/>
</dbReference>
<evidence type="ECO:0000313" key="2">
    <source>
        <dbReference type="EMBL" id="MTW02971.1"/>
    </source>
</evidence>
<gene>
    <name evidence="2" type="ORF">GM668_12835</name>
</gene>
<evidence type="ECO:0000313" key="3">
    <source>
        <dbReference type="Proteomes" id="UP000484015"/>
    </source>
</evidence>
<dbReference type="SUPFAM" id="SSF53822">
    <property type="entry name" value="Periplasmic binding protein-like I"/>
    <property type="match status" value="1"/>
</dbReference>
<protein>
    <submittedName>
        <fullName evidence="2">LppC family lipoprotein</fullName>
    </submittedName>
</protein>
<keyword evidence="3" id="KW-1185">Reference proteome</keyword>
<sequence>MSGVSGTSGTSRATVAAGTATVSGLSGGAALPGAAIAPGSLATKAAATQQGAPAVPYRIGLLLPLRSDALRQASEALRAGFLAAWERDRQGVEVSVIETGDAAPDVLASYTEALPQQDMIVGPLSRSAVSAVANSRKVAKPTIALNYPDNRDTASLPPQMMLIGLSIEDEARQMADWASREQPGATAYVVGGSVAWQRRSAGAFAAQWQRVGLSAKMVELSTANGYLNDGELVALRGKLQMEPGAVVFAALDPDQTRQLRIALAAPPLGDVPIYGTSSLNPGRSRQIAGTEMDGVRLLDMPWQLQRDHPAVMVYPQLAPGSERKPDADMERLYALGIDAYRVAREIARQQDQPTAKFRLDGVTGQLNVSFGDGTARFERRELQAVYKNGVPVPLTLSQQP</sequence>
<dbReference type="PANTHER" id="PTHR38038:SF1">
    <property type="entry name" value="PENICILLIN-BINDING PROTEIN ACTIVATOR LPOA"/>
    <property type="match status" value="1"/>
</dbReference>
<comment type="caution">
    <text evidence="2">The sequence shown here is derived from an EMBL/GenBank/DDBJ whole genome shotgun (WGS) entry which is preliminary data.</text>
</comment>
<dbReference type="AlphaFoldDB" id="A0A6L6Q0V7"/>
<dbReference type="Gene3D" id="3.40.50.2300">
    <property type="match status" value="2"/>
</dbReference>
<organism evidence="2 3">
    <name type="scientific">Pseudoduganella ginsengisoli</name>
    <dbReference type="NCBI Taxonomy" id="1462440"/>
    <lineage>
        <taxon>Bacteria</taxon>
        <taxon>Pseudomonadati</taxon>
        <taxon>Pseudomonadota</taxon>
        <taxon>Betaproteobacteria</taxon>
        <taxon>Burkholderiales</taxon>
        <taxon>Oxalobacteraceae</taxon>
        <taxon>Telluria group</taxon>
        <taxon>Pseudoduganella</taxon>
    </lineage>
</organism>
<dbReference type="Pfam" id="PF04348">
    <property type="entry name" value="LppC"/>
    <property type="match status" value="2"/>
</dbReference>
<dbReference type="GO" id="GO:0031241">
    <property type="term" value="C:periplasmic side of cell outer membrane"/>
    <property type="evidence" value="ECO:0007669"/>
    <property type="project" value="TreeGrafter"/>
</dbReference>
<evidence type="ECO:0000256" key="1">
    <source>
        <dbReference type="ARBA" id="ARBA00023136"/>
    </source>
</evidence>
<name>A0A6L6Q0V7_9BURK</name>
<dbReference type="InterPro" id="IPR028082">
    <property type="entry name" value="Peripla_BP_I"/>
</dbReference>